<dbReference type="InterPro" id="IPR008928">
    <property type="entry name" value="6-hairpin_glycosidase_sf"/>
</dbReference>
<evidence type="ECO:0000313" key="3">
    <source>
        <dbReference type="EMBL" id="MDN4527544.1"/>
    </source>
</evidence>
<dbReference type="EC" id="5.-.-.-" evidence="3"/>
<accession>A0ABT8I3D4</accession>
<organism evidence="3 4">
    <name type="scientific">Fictibacillus fluitans</name>
    <dbReference type="NCBI Taxonomy" id="3058422"/>
    <lineage>
        <taxon>Bacteria</taxon>
        <taxon>Bacillati</taxon>
        <taxon>Bacillota</taxon>
        <taxon>Bacilli</taxon>
        <taxon>Bacillales</taxon>
        <taxon>Fictibacillaceae</taxon>
        <taxon>Fictibacillus</taxon>
    </lineage>
</organism>
<comment type="caution">
    <text evidence="3">The sequence shown here is derived from an EMBL/GenBank/DDBJ whole genome shotgun (WGS) entry which is preliminary data.</text>
</comment>
<dbReference type="GO" id="GO:0016853">
    <property type="term" value="F:isomerase activity"/>
    <property type="evidence" value="ECO:0007669"/>
    <property type="project" value="UniProtKB-KW"/>
</dbReference>
<proteinExistence type="inferred from homology"/>
<dbReference type="SUPFAM" id="SSF48208">
    <property type="entry name" value="Six-hairpin glycosidases"/>
    <property type="match status" value="1"/>
</dbReference>
<dbReference type="Proteomes" id="UP001172721">
    <property type="component" value="Unassembled WGS sequence"/>
</dbReference>
<dbReference type="EMBL" id="JAUHTR010000025">
    <property type="protein sequence ID" value="MDN4527544.1"/>
    <property type="molecule type" value="Genomic_DNA"/>
</dbReference>
<dbReference type="Pfam" id="PF07221">
    <property type="entry name" value="GlcNAc_2-epim"/>
    <property type="match status" value="1"/>
</dbReference>
<dbReference type="PANTHER" id="PTHR15108">
    <property type="entry name" value="N-ACYLGLUCOSAMINE-2-EPIMERASE"/>
    <property type="match status" value="1"/>
</dbReference>
<dbReference type="InterPro" id="IPR012341">
    <property type="entry name" value="6hp_glycosidase-like_sf"/>
</dbReference>
<protein>
    <submittedName>
        <fullName evidence="3">AGE family epimerase/isomerase</fullName>
        <ecNumber evidence="3">5.-.-.-</ecNumber>
    </submittedName>
</protein>
<name>A0ABT8I3D4_9BACL</name>
<dbReference type="InterPro" id="IPR010819">
    <property type="entry name" value="AGE/CE"/>
</dbReference>
<gene>
    <name evidence="3" type="ORF">QYB97_23985</name>
</gene>
<dbReference type="Gene3D" id="1.50.10.10">
    <property type="match status" value="1"/>
</dbReference>
<reference evidence="3" key="1">
    <citation type="submission" date="2023-07" db="EMBL/GenBank/DDBJ databases">
        <title>Fictibacillus sp. isolated from freshwater pond.</title>
        <authorList>
            <person name="Kirdat K."/>
            <person name="Bhat A."/>
            <person name="Mourya A."/>
            <person name="Yadav A."/>
        </authorList>
    </citation>
    <scope>NUCLEOTIDE SEQUENCE</scope>
    <source>
        <strain evidence="3">NE201</strain>
    </source>
</reference>
<evidence type="ECO:0000256" key="2">
    <source>
        <dbReference type="ARBA" id="ARBA00023235"/>
    </source>
</evidence>
<comment type="similarity">
    <text evidence="1">Belongs to the N-acylglucosamine 2-epimerase family.</text>
</comment>
<evidence type="ECO:0000313" key="4">
    <source>
        <dbReference type="Proteomes" id="UP001172721"/>
    </source>
</evidence>
<evidence type="ECO:0000256" key="1">
    <source>
        <dbReference type="ARBA" id="ARBA00008558"/>
    </source>
</evidence>
<keyword evidence="2 3" id="KW-0413">Isomerase</keyword>
<keyword evidence="4" id="KW-1185">Reference proteome</keyword>
<sequence>MKDTYTGKGWDKEWLTGQVMNILNFYYPSCLDHQNGGYLHTYKDDGTVLDEKGKHLVGTSRFIYLFSTGALLVGPDWCKEAALEGLDFLCSHHLDRKHGGFYLELQGQAPINKEKYLYGHAFAFLAANMAYKAGIEEAREWAVDIFDEIERHFWDPVHGLYKDHYSENWGYLSPYRGQNGNMHMCEALITAYEATRQPKYLDRAILLARNVTLGLAAQSGGMIWEHYDENWRIDWSYNKGNTKDEMRPYGFIPGHSIEWSKLLLLMERFRPQDWMIPRALELYREGMKRGWDSQYGGFFYSLDPNHKPIDHDKNYWVTAEAVAASALFARRTGQSEFKKWYGTVLSYASENFIDHEHGGWYKLLNRENQKYSDTKSTAPKTDYHPAAAFYEIIKTLE</sequence>
<dbReference type="RefSeq" id="WP_301168527.1">
    <property type="nucleotide sequence ID" value="NZ_JAUHTR010000025.1"/>
</dbReference>